<feature type="transmembrane region" description="Helical" evidence="5">
    <location>
        <begin position="45"/>
        <end position="64"/>
    </location>
</feature>
<protein>
    <submittedName>
        <fullName evidence="6">Disulfide bond formation protein DsbB</fullName>
    </submittedName>
</protein>
<dbReference type="Proteomes" id="UP000233248">
    <property type="component" value="Unassembled WGS sequence"/>
</dbReference>
<accession>A0A2N1J1K9</accession>
<dbReference type="GO" id="GO:0015035">
    <property type="term" value="F:protein-disulfide reductase activity"/>
    <property type="evidence" value="ECO:0007669"/>
    <property type="project" value="InterPro"/>
</dbReference>
<dbReference type="InterPro" id="IPR003752">
    <property type="entry name" value="DiS_bond_form_DsbB/BdbC"/>
</dbReference>
<evidence type="ECO:0000256" key="4">
    <source>
        <dbReference type="ARBA" id="ARBA00023136"/>
    </source>
</evidence>
<dbReference type="GO" id="GO:0016020">
    <property type="term" value="C:membrane"/>
    <property type="evidence" value="ECO:0007669"/>
    <property type="project" value="UniProtKB-SubCell"/>
</dbReference>
<keyword evidence="4 5" id="KW-0472">Membrane</keyword>
<gene>
    <name evidence="6" type="ORF">CP960_09120</name>
</gene>
<dbReference type="InterPro" id="IPR023380">
    <property type="entry name" value="DsbB-like_sf"/>
</dbReference>
<dbReference type="Gene3D" id="1.20.1550.10">
    <property type="entry name" value="DsbB-like"/>
    <property type="match status" value="1"/>
</dbReference>
<organism evidence="6 7">
    <name type="scientific">Malaciobacter halophilus</name>
    <dbReference type="NCBI Taxonomy" id="197482"/>
    <lineage>
        <taxon>Bacteria</taxon>
        <taxon>Pseudomonadati</taxon>
        <taxon>Campylobacterota</taxon>
        <taxon>Epsilonproteobacteria</taxon>
        <taxon>Campylobacterales</taxon>
        <taxon>Arcobacteraceae</taxon>
        <taxon>Malaciobacter</taxon>
    </lineage>
</organism>
<evidence type="ECO:0000256" key="5">
    <source>
        <dbReference type="SAM" id="Phobius"/>
    </source>
</evidence>
<evidence type="ECO:0000313" key="7">
    <source>
        <dbReference type="Proteomes" id="UP000233248"/>
    </source>
</evidence>
<comment type="caution">
    <text evidence="6">The sequence shown here is derived from an EMBL/GenBank/DDBJ whole genome shotgun (WGS) entry which is preliminary data.</text>
</comment>
<feature type="transmembrane region" description="Helical" evidence="5">
    <location>
        <begin position="110"/>
        <end position="132"/>
    </location>
</feature>
<feature type="transmembrane region" description="Helical" evidence="5">
    <location>
        <begin position="71"/>
        <end position="90"/>
    </location>
</feature>
<dbReference type="Pfam" id="PF02600">
    <property type="entry name" value="DsbB"/>
    <property type="match status" value="1"/>
</dbReference>
<feature type="transmembrane region" description="Helical" evidence="5">
    <location>
        <begin position="153"/>
        <end position="173"/>
    </location>
</feature>
<dbReference type="EMBL" id="NXIF01000034">
    <property type="protein sequence ID" value="PKI80436.1"/>
    <property type="molecule type" value="Genomic_DNA"/>
</dbReference>
<keyword evidence="3 5" id="KW-1133">Transmembrane helix</keyword>
<name>A0A2N1J1K9_9BACT</name>
<proteinExistence type="predicted"/>
<evidence type="ECO:0000256" key="2">
    <source>
        <dbReference type="ARBA" id="ARBA00022692"/>
    </source>
</evidence>
<evidence type="ECO:0000256" key="1">
    <source>
        <dbReference type="ARBA" id="ARBA00004141"/>
    </source>
</evidence>
<keyword evidence="2 5" id="KW-0812">Transmembrane</keyword>
<evidence type="ECO:0000256" key="3">
    <source>
        <dbReference type="ARBA" id="ARBA00022989"/>
    </source>
</evidence>
<dbReference type="OrthoDB" id="9156063at2"/>
<evidence type="ECO:0000313" key="6">
    <source>
        <dbReference type="EMBL" id="PKI80436.1"/>
    </source>
</evidence>
<dbReference type="AlphaFoldDB" id="A0A2N1J1K9"/>
<dbReference type="KEGG" id="ahs:AHALO_0178"/>
<dbReference type="SUPFAM" id="SSF158442">
    <property type="entry name" value="DsbB-like"/>
    <property type="match status" value="1"/>
</dbReference>
<dbReference type="GO" id="GO:0006457">
    <property type="term" value="P:protein folding"/>
    <property type="evidence" value="ECO:0007669"/>
    <property type="project" value="InterPro"/>
</dbReference>
<sequence length="502" mass="56256">MRKNINLYVLMSFAVLGVMAGPVAVANMIFGYILGDAPCTSCWALRINMIVVAAGALFIIRYGLRMKYLALIIMVSAFGIWNAFWHLGWYAQMDIGQGQALPIFNIHTQIWAGIVFWAVLIVLGLILAFANLKTDQEVLVKLNYRNLTKVNKFAFVTFMVVTTSNAVQAFIAAGPPPFTAPDSPARFTFNPKYNSWSSLLPNAFSAPTWRGPFGVDTPDLPAQKANYMEFDHNVNNSPLHITTKLNLVSEKNINLDLNSPISGIRFNKKTNQFAIATQDWGMYLTNKDLNNIHTHLILDSFYFPFMTNFADIDIMDNENIKIMGTNKTYAIVKYDPVNADEVEGFAHFKEGADKFVAIEKNSFRTVRANTNYVNSFVSLGDYSYTISVPSNLQKNFVVIKQSNIDGVLSGEYTPTLASNIQTRNNKGLGDYYITGLAKKDGMLYALSKNYNTILQINPKTEEIVKTYSYPSKITNARAIDFVDGNINIVSYQDGKNKLYILK</sequence>
<comment type="subcellular location">
    <subcellularLocation>
        <location evidence="1">Membrane</location>
        <topology evidence="1">Multi-pass membrane protein</topology>
    </subcellularLocation>
</comment>
<feature type="transmembrane region" description="Helical" evidence="5">
    <location>
        <begin position="7"/>
        <end position="33"/>
    </location>
</feature>
<keyword evidence="7" id="KW-1185">Reference proteome</keyword>
<reference evidence="6 7" key="1">
    <citation type="submission" date="2017-09" db="EMBL/GenBank/DDBJ databases">
        <title>Genomics of the genus Arcobacter.</title>
        <authorList>
            <person name="Perez-Cataluna A."/>
            <person name="Figueras M.J."/>
            <person name="Salas-Masso N."/>
        </authorList>
    </citation>
    <scope>NUCLEOTIDE SEQUENCE [LARGE SCALE GENOMIC DNA]</scope>
    <source>
        <strain evidence="6 7">DSM 18005</strain>
    </source>
</reference>
<dbReference type="RefSeq" id="WP_101185109.1">
    <property type="nucleotide sequence ID" value="NZ_CP031218.1"/>
</dbReference>